<feature type="transmembrane region" description="Helical" evidence="1">
    <location>
        <begin position="42"/>
        <end position="58"/>
    </location>
</feature>
<evidence type="ECO:0000256" key="1">
    <source>
        <dbReference type="SAM" id="Phobius"/>
    </source>
</evidence>
<organism evidence="2 3">
    <name type="scientific">Novacetimonas hansenii</name>
    <name type="common">Komagataeibacter hansenii</name>
    <dbReference type="NCBI Taxonomy" id="436"/>
    <lineage>
        <taxon>Bacteria</taxon>
        <taxon>Pseudomonadati</taxon>
        <taxon>Pseudomonadota</taxon>
        <taxon>Alphaproteobacteria</taxon>
        <taxon>Acetobacterales</taxon>
        <taxon>Acetobacteraceae</taxon>
        <taxon>Novacetimonas</taxon>
    </lineage>
</organism>
<reference evidence="2" key="1">
    <citation type="journal article" date="2021" name="Polymers (Basel)">
        <title>Highly Stretchable Bacterial Cellulose Produced by Komagataeibacter hansenii SI1.</title>
        <authorList>
            <person name="Cielecka I."/>
            <person name="Ryngajllo M."/>
            <person name="Maniukiewicz W."/>
            <person name="Bielecki S."/>
        </authorList>
    </citation>
    <scope>NUCLEOTIDE SEQUENCE</scope>
    <source>
        <strain evidence="2">SI1</strain>
    </source>
</reference>
<feature type="transmembrane region" description="Helical" evidence="1">
    <location>
        <begin position="65"/>
        <end position="83"/>
    </location>
</feature>
<feature type="transmembrane region" description="Helical" evidence="1">
    <location>
        <begin position="18"/>
        <end position="36"/>
    </location>
</feature>
<gene>
    <name evidence="2" type="ORF">K1W68_13395</name>
</gene>
<comment type="caution">
    <text evidence="2">The sequence shown here is derived from an EMBL/GenBank/DDBJ whole genome shotgun (WGS) entry which is preliminary data.</text>
</comment>
<accession>A0AAW5EVT2</accession>
<dbReference type="RefSeq" id="WP_339078931.1">
    <property type="nucleotide sequence ID" value="NZ_CP094848.1"/>
</dbReference>
<sequence>MQDIVLNSMIWRIVKSPFISGLLFALLMAVVCLTYLSPDRQFFVAVGGGILFFLVRRHNERWSRCFLMILSIVVSGRYLVWRFTSTLDFDGILQTVLVLALAVGGNLHHHSRRVYIFPACMAAAATDSSPAGRHGHMAGH</sequence>
<keyword evidence="1" id="KW-1133">Transmembrane helix</keyword>
<dbReference type="AlphaFoldDB" id="A0AAW5EVT2"/>
<keyword evidence="1" id="KW-0472">Membrane</keyword>
<protein>
    <submittedName>
        <fullName evidence="2">Uncharacterized protein</fullName>
    </submittedName>
</protein>
<dbReference type="Proteomes" id="UP001202887">
    <property type="component" value="Unassembled WGS sequence"/>
</dbReference>
<evidence type="ECO:0000313" key="2">
    <source>
        <dbReference type="EMBL" id="MCJ8354973.1"/>
    </source>
</evidence>
<name>A0AAW5EVT2_NOVHA</name>
<proteinExistence type="predicted"/>
<feature type="transmembrane region" description="Helical" evidence="1">
    <location>
        <begin position="89"/>
        <end position="107"/>
    </location>
</feature>
<reference evidence="2" key="2">
    <citation type="submission" date="2022-03" db="EMBL/GenBank/DDBJ databases">
        <authorList>
            <person name="Ryngajllo M."/>
            <person name="Jacek P."/>
            <person name="Kubiak K."/>
        </authorList>
    </citation>
    <scope>NUCLEOTIDE SEQUENCE</scope>
    <source>
        <strain evidence="2">SI1</strain>
    </source>
</reference>
<keyword evidence="1" id="KW-0812">Transmembrane</keyword>
<evidence type="ECO:0000313" key="3">
    <source>
        <dbReference type="Proteomes" id="UP001202887"/>
    </source>
</evidence>
<dbReference type="EMBL" id="JAIBCX010000045">
    <property type="protein sequence ID" value="MCJ8354973.1"/>
    <property type="molecule type" value="Genomic_DNA"/>
</dbReference>